<dbReference type="CDD" id="cd00075">
    <property type="entry name" value="HATPase"/>
    <property type="match status" value="1"/>
</dbReference>
<evidence type="ECO:0000256" key="2">
    <source>
        <dbReference type="ARBA" id="ARBA00012438"/>
    </source>
</evidence>
<feature type="coiled-coil region" evidence="6">
    <location>
        <begin position="3"/>
        <end position="44"/>
    </location>
</feature>
<reference evidence="8 9" key="1">
    <citation type="journal article" date="2020" name="ISME J.">
        <title>Comparative genomics reveals insights into cyanobacterial evolution and habitat adaptation.</title>
        <authorList>
            <person name="Chen M.Y."/>
            <person name="Teng W.K."/>
            <person name="Zhao L."/>
            <person name="Hu C.X."/>
            <person name="Zhou Y.K."/>
            <person name="Han B.P."/>
            <person name="Song L.R."/>
            <person name="Shu W.S."/>
        </authorList>
    </citation>
    <scope>NUCLEOTIDE SEQUENCE [LARGE SCALE GENOMIC DNA]</scope>
    <source>
        <strain evidence="8 9">FACHB-723</strain>
    </source>
</reference>
<dbReference type="Gene3D" id="3.30.565.10">
    <property type="entry name" value="Histidine kinase-like ATPase, C-terminal domain"/>
    <property type="match status" value="1"/>
</dbReference>
<dbReference type="SUPFAM" id="SSF55874">
    <property type="entry name" value="ATPase domain of HSP90 chaperone/DNA topoisomerase II/histidine kinase"/>
    <property type="match status" value="1"/>
</dbReference>
<dbReference type="PRINTS" id="PR00344">
    <property type="entry name" value="BCTRLSENSOR"/>
</dbReference>
<evidence type="ECO:0000256" key="6">
    <source>
        <dbReference type="SAM" id="Coils"/>
    </source>
</evidence>
<protein>
    <recommendedName>
        <fullName evidence="2">histidine kinase</fullName>
        <ecNumber evidence="2">2.7.13.3</ecNumber>
    </recommendedName>
</protein>
<dbReference type="Proteomes" id="UP000642094">
    <property type="component" value="Unassembled WGS sequence"/>
</dbReference>
<proteinExistence type="predicted"/>
<dbReference type="InterPro" id="IPR003661">
    <property type="entry name" value="HisK_dim/P_dom"/>
</dbReference>
<evidence type="ECO:0000313" key="8">
    <source>
        <dbReference type="EMBL" id="MBD2187624.1"/>
    </source>
</evidence>
<dbReference type="GO" id="GO:0016301">
    <property type="term" value="F:kinase activity"/>
    <property type="evidence" value="ECO:0007669"/>
    <property type="project" value="UniProtKB-KW"/>
</dbReference>
<dbReference type="InterPro" id="IPR036097">
    <property type="entry name" value="HisK_dim/P_sf"/>
</dbReference>
<dbReference type="InterPro" id="IPR004358">
    <property type="entry name" value="Sig_transdc_His_kin-like_C"/>
</dbReference>
<dbReference type="InterPro" id="IPR003594">
    <property type="entry name" value="HATPase_dom"/>
</dbReference>
<dbReference type="EMBL" id="JACJQB010000007">
    <property type="protein sequence ID" value="MBD2187624.1"/>
    <property type="molecule type" value="Genomic_DNA"/>
</dbReference>
<evidence type="ECO:0000256" key="5">
    <source>
        <dbReference type="ARBA" id="ARBA00023012"/>
    </source>
</evidence>
<keyword evidence="9" id="KW-1185">Reference proteome</keyword>
<keyword evidence="5" id="KW-0902">Two-component regulatory system</keyword>
<gene>
    <name evidence="8" type="ORF">H6F41_05640</name>
</gene>
<accession>A0ABR7ZV52</accession>
<evidence type="ECO:0000256" key="1">
    <source>
        <dbReference type="ARBA" id="ARBA00000085"/>
    </source>
</evidence>
<keyword evidence="3" id="KW-0597">Phosphoprotein</keyword>
<dbReference type="PROSITE" id="PS50109">
    <property type="entry name" value="HIS_KIN"/>
    <property type="match status" value="1"/>
</dbReference>
<comment type="catalytic activity">
    <reaction evidence="1">
        <text>ATP + protein L-histidine = ADP + protein N-phospho-L-histidine.</text>
        <dbReference type="EC" id="2.7.13.3"/>
    </reaction>
</comment>
<organism evidence="8 9">
    <name type="scientific">Pseudanabaena mucicola FACHB-723</name>
    <dbReference type="NCBI Taxonomy" id="2692860"/>
    <lineage>
        <taxon>Bacteria</taxon>
        <taxon>Bacillati</taxon>
        <taxon>Cyanobacteriota</taxon>
        <taxon>Cyanophyceae</taxon>
        <taxon>Pseudanabaenales</taxon>
        <taxon>Pseudanabaenaceae</taxon>
        <taxon>Pseudanabaena</taxon>
    </lineage>
</organism>
<keyword evidence="4 8" id="KW-0418">Kinase</keyword>
<evidence type="ECO:0000313" key="9">
    <source>
        <dbReference type="Proteomes" id="UP000642094"/>
    </source>
</evidence>
<dbReference type="EC" id="2.7.13.3" evidence="2"/>
<dbReference type="InterPro" id="IPR005467">
    <property type="entry name" value="His_kinase_dom"/>
</dbReference>
<dbReference type="CDD" id="cd00082">
    <property type="entry name" value="HisKA"/>
    <property type="match status" value="1"/>
</dbReference>
<evidence type="ECO:0000259" key="7">
    <source>
        <dbReference type="PROSITE" id="PS50109"/>
    </source>
</evidence>
<comment type="caution">
    <text evidence="8">The sequence shown here is derived from an EMBL/GenBank/DDBJ whole genome shotgun (WGS) entry which is preliminary data.</text>
</comment>
<sequence>MECENYISKIKQLEKENRILQKKLERSEIDRAKLENTNRNKESLLKQVICGLQEYQVILEKKSDDLETTLKDLSLTQHQLVEVKKMAALGALVAGVAHEINTPVGTSITLASTLADATHSLLKLVASGNLKKSSLSRYLEIASEVSSLILSNLRRAGELVHSFKQVAVDQSSSEKRDFKVKEYIEEVILSISPQLKYSLCKVFITGNDLTHIYSYPGALAQVITNLVNNSITHAYLPNKTGDINIDIQQNGEQVIIQYSDDGIGIDQQIFDRIFEPFFTTAREKGGTGLGLHITYNLVTQKLQGSIKCESEVNKGTIFILTLPSSITS</sequence>
<dbReference type="PANTHER" id="PTHR43065:SF42">
    <property type="entry name" value="TWO-COMPONENT SENSOR PPRA"/>
    <property type="match status" value="1"/>
</dbReference>
<dbReference type="RefSeq" id="WP_190402500.1">
    <property type="nucleotide sequence ID" value="NZ_JACJQB010000007.1"/>
</dbReference>
<dbReference type="InterPro" id="IPR036890">
    <property type="entry name" value="HATPase_C_sf"/>
</dbReference>
<dbReference type="SUPFAM" id="SSF47384">
    <property type="entry name" value="Homodimeric domain of signal transducing histidine kinase"/>
    <property type="match status" value="1"/>
</dbReference>
<dbReference type="Gene3D" id="1.10.287.130">
    <property type="match status" value="1"/>
</dbReference>
<keyword evidence="6" id="KW-0175">Coiled coil</keyword>
<evidence type="ECO:0000256" key="3">
    <source>
        <dbReference type="ARBA" id="ARBA00022553"/>
    </source>
</evidence>
<evidence type="ECO:0000256" key="4">
    <source>
        <dbReference type="ARBA" id="ARBA00022777"/>
    </source>
</evidence>
<feature type="domain" description="Histidine kinase" evidence="7">
    <location>
        <begin position="95"/>
        <end position="326"/>
    </location>
</feature>
<dbReference type="PANTHER" id="PTHR43065">
    <property type="entry name" value="SENSOR HISTIDINE KINASE"/>
    <property type="match status" value="1"/>
</dbReference>
<keyword evidence="4 8" id="KW-0808">Transferase</keyword>
<dbReference type="Pfam" id="PF02518">
    <property type="entry name" value="HATPase_c"/>
    <property type="match status" value="1"/>
</dbReference>
<name>A0ABR7ZV52_9CYAN</name>
<dbReference type="SMART" id="SM00387">
    <property type="entry name" value="HATPase_c"/>
    <property type="match status" value="1"/>
</dbReference>